<accession>A0AAD5SSY9</accession>
<dbReference type="SUPFAM" id="SSF51735">
    <property type="entry name" value="NAD(P)-binding Rossmann-fold domains"/>
    <property type="match status" value="1"/>
</dbReference>
<dbReference type="PANTHER" id="PTHR43477:SF1">
    <property type="entry name" value="DIHYDROANTICAPSIN 7-DEHYDROGENASE"/>
    <property type="match status" value="1"/>
</dbReference>
<comment type="caution">
    <text evidence="4">The sequence shown here is derived from an EMBL/GenBank/DDBJ whole genome shotgun (WGS) entry which is preliminary data.</text>
</comment>
<proteinExistence type="inferred from homology"/>
<dbReference type="PRINTS" id="PR00081">
    <property type="entry name" value="GDHRDH"/>
</dbReference>
<keyword evidence="3" id="KW-0560">Oxidoreductase</keyword>
<dbReference type="InterPro" id="IPR051122">
    <property type="entry name" value="SDR_DHRS6-like"/>
</dbReference>
<dbReference type="GO" id="GO:0016491">
    <property type="term" value="F:oxidoreductase activity"/>
    <property type="evidence" value="ECO:0007669"/>
    <property type="project" value="UniProtKB-KW"/>
</dbReference>
<dbReference type="Gene3D" id="3.40.50.720">
    <property type="entry name" value="NAD(P)-binding Rossmann-like Domain"/>
    <property type="match status" value="1"/>
</dbReference>
<name>A0AAD5SSY9_9FUNG</name>
<dbReference type="AlphaFoldDB" id="A0AAD5SSY9"/>
<dbReference type="InterPro" id="IPR036291">
    <property type="entry name" value="NAD(P)-bd_dom_sf"/>
</dbReference>
<sequence>MFPSKLQNKRILIFGGSSGIGFAVASGALSGGAAVHISSSDHQKVSSAISRLREAYPAASISSSIGDLSNSSALEQTISAVLDDAVTALGGPLDHLVVTAGAKLAPVPISEFTVEKGAQVSTLWLLVPMFLGKVLAANPGRWVTVDSKSSVTFTGGAGVLKPRKGQAVLVSYGAALDGLVRGLSVDLAPLRFNLVAPGAIPTERWVGVSEDIVDGFKKATTVGVLGTPHDIAEAYLYCMKDGFVVGKSIVSDGGYTLI</sequence>
<evidence type="ECO:0000313" key="4">
    <source>
        <dbReference type="EMBL" id="KAJ3081663.1"/>
    </source>
</evidence>
<evidence type="ECO:0000313" key="5">
    <source>
        <dbReference type="Proteomes" id="UP001211907"/>
    </source>
</evidence>
<evidence type="ECO:0000256" key="3">
    <source>
        <dbReference type="ARBA" id="ARBA00023002"/>
    </source>
</evidence>
<comment type="similarity">
    <text evidence="1">Belongs to the short-chain dehydrogenases/reductases (SDR) family.</text>
</comment>
<dbReference type="Pfam" id="PF23441">
    <property type="entry name" value="SDR"/>
    <property type="match status" value="1"/>
</dbReference>
<dbReference type="PANTHER" id="PTHR43477">
    <property type="entry name" value="DIHYDROANTICAPSIN 7-DEHYDROGENASE"/>
    <property type="match status" value="1"/>
</dbReference>
<protein>
    <submittedName>
        <fullName evidence="4">Uncharacterized protein</fullName>
    </submittedName>
</protein>
<organism evidence="4 5">
    <name type="scientific">Physocladia obscura</name>
    <dbReference type="NCBI Taxonomy" id="109957"/>
    <lineage>
        <taxon>Eukaryota</taxon>
        <taxon>Fungi</taxon>
        <taxon>Fungi incertae sedis</taxon>
        <taxon>Chytridiomycota</taxon>
        <taxon>Chytridiomycota incertae sedis</taxon>
        <taxon>Chytridiomycetes</taxon>
        <taxon>Chytridiales</taxon>
        <taxon>Chytriomycetaceae</taxon>
        <taxon>Physocladia</taxon>
    </lineage>
</organism>
<evidence type="ECO:0000256" key="1">
    <source>
        <dbReference type="ARBA" id="ARBA00006484"/>
    </source>
</evidence>
<dbReference type="InterPro" id="IPR057571">
    <property type="entry name" value="SDR_PhqE-like"/>
</dbReference>
<dbReference type="EMBL" id="JADGJH010005192">
    <property type="protein sequence ID" value="KAJ3081663.1"/>
    <property type="molecule type" value="Genomic_DNA"/>
</dbReference>
<dbReference type="InterPro" id="IPR002347">
    <property type="entry name" value="SDR_fam"/>
</dbReference>
<evidence type="ECO:0000256" key="2">
    <source>
        <dbReference type="ARBA" id="ARBA00022857"/>
    </source>
</evidence>
<keyword evidence="5" id="KW-1185">Reference proteome</keyword>
<dbReference type="Proteomes" id="UP001211907">
    <property type="component" value="Unassembled WGS sequence"/>
</dbReference>
<keyword evidence="2" id="KW-0521">NADP</keyword>
<reference evidence="4" key="1">
    <citation type="submission" date="2020-05" db="EMBL/GenBank/DDBJ databases">
        <title>Phylogenomic resolution of chytrid fungi.</title>
        <authorList>
            <person name="Stajich J.E."/>
            <person name="Amses K."/>
            <person name="Simmons R."/>
            <person name="Seto K."/>
            <person name="Myers J."/>
            <person name="Bonds A."/>
            <person name="Quandt C.A."/>
            <person name="Barry K."/>
            <person name="Liu P."/>
            <person name="Grigoriev I."/>
            <person name="Longcore J.E."/>
            <person name="James T.Y."/>
        </authorList>
    </citation>
    <scope>NUCLEOTIDE SEQUENCE</scope>
    <source>
        <strain evidence="4">JEL0513</strain>
    </source>
</reference>
<gene>
    <name evidence="4" type="ORF">HK100_009836</name>
</gene>